<protein>
    <submittedName>
        <fullName evidence="1">Uncharacterized protein</fullName>
    </submittedName>
</protein>
<keyword evidence="2" id="KW-1185">Reference proteome</keyword>
<comment type="caution">
    <text evidence="1">The sequence shown here is derived from an EMBL/GenBank/DDBJ whole genome shotgun (WGS) entry which is preliminary data.</text>
</comment>
<evidence type="ECO:0000313" key="2">
    <source>
        <dbReference type="Proteomes" id="UP001597169"/>
    </source>
</evidence>
<dbReference type="Proteomes" id="UP001597169">
    <property type="component" value="Unassembled WGS sequence"/>
</dbReference>
<proteinExistence type="predicted"/>
<organism evidence="1 2">
    <name type="scientific">Paenibacillus provencensis</name>
    <dbReference type="NCBI Taxonomy" id="441151"/>
    <lineage>
        <taxon>Bacteria</taxon>
        <taxon>Bacillati</taxon>
        <taxon>Bacillota</taxon>
        <taxon>Bacilli</taxon>
        <taxon>Bacillales</taxon>
        <taxon>Paenibacillaceae</taxon>
        <taxon>Paenibacillus</taxon>
    </lineage>
</organism>
<dbReference type="RefSeq" id="WP_139236969.1">
    <property type="nucleotide sequence ID" value="NZ_JBHTKX010000001.1"/>
</dbReference>
<evidence type="ECO:0000313" key="1">
    <source>
        <dbReference type="EMBL" id="MFD1127800.1"/>
    </source>
</evidence>
<dbReference type="EMBL" id="JBHTKX010000001">
    <property type="protein sequence ID" value="MFD1127800.1"/>
    <property type="molecule type" value="Genomic_DNA"/>
</dbReference>
<name>A0ABW3Q0T6_9BACL</name>
<sequence length="91" mass="10009">MNNFQDHAETMDHTEVRIELDTGRGIAAFPRQGTLTMRSGMGAVLSFHMIIHDIGIVTATIQPLTKLDNGSGGARIQYDSHMCHAIHAIHE</sequence>
<reference evidence="2" key="1">
    <citation type="journal article" date="2019" name="Int. J. Syst. Evol. Microbiol.">
        <title>The Global Catalogue of Microorganisms (GCM) 10K type strain sequencing project: providing services to taxonomists for standard genome sequencing and annotation.</title>
        <authorList>
            <consortium name="The Broad Institute Genomics Platform"/>
            <consortium name="The Broad Institute Genome Sequencing Center for Infectious Disease"/>
            <person name="Wu L."/>
            <person name="Ma J."/>
        </authorList>
    </citation>
    <scope>NUCLEOTIDE SEQUENCE [LARGE SCALE GENOMIC DNA]</scope>
    <source>
        <strain evidence="2">CCUG 53519</strain>
    </source>
</reference>
<gene>
    <name evidence="1" type="ORF">ACFQ3J_06385</name>
</gene>
<accession>A0ABW3Q0T6</accession>